<proteinExistence type="predicted"/>
<reference evidence="1" key="1">
    <citation type="submission" date="2023-04" db="EMBL/GenBank/DDBJ databases">
        <title>Draft Genome sequencing of Naganishia species isolated from polar environments using Oxford Nanopore Technology.</title>
        <authorList>
            <person name="Leo P."/>
            <person name="Venkateswaran K."/>
        </authorList>
    </citation>
    <scope>NUCLEOTIDE SEQUENCE</scope>
    <source>
        <strain evidence="1">MNA-CCFEE 5262</strain>
    </source>
</reference>
<gene>
    <name evidence="1" type="ORF">QFC20_002953</name>
</gene>
<name>A0ACC2WH08_9TREE</name>
<evidence type="ECO:0000313" key="1">
    <source>
        <dbReference type="EMBL" id="KAJ9110356.1"/>
    </source>
</evidence>
<protein>
    <submittedName>
        <fullName evidence="1">Uncharacterized protein</fullName>
    </submittedName>
</protein>
<dbReference type="Proteomes" id="UP001230649">
    <property type="component" value="Unassembled WGS sequence"/>
</dbReference>
<sequence length="452" mass="48573">MTNPVSSLDFLPPGSPEDPHSQHLVSAASSTPNFGFLYRLVGLSQREEDALRIHVLLMFYDDHALLWSSLEQHFHALDEKRLNSAIALLEELDDIEVEPAPAPNPWSPDDALVRLVPHPAPVRYGRQQLTYDPTLPLPWPGSHVYSPVVPETPGPPAFGFPVLLSENEYHAEAASEFPFPGSVSAGAAAFSSGRGRRKSGPGSRGSTLPPGLIMSQAAGGLQQGAQTPRATSTTTPSIPVGGYAANGPQTFDALHSLRMTVTPPSSDRWMSEENTPYFGPVSDGEQGWMHKRLGQAMSGVDFLDLDQDTEPAKNEKGTTEASATNEDSPSPKKKSTLLPATSDIHSLSLGMDDTLDIVKNAIAAQAAVKAASARENNASPRTESKRGRERLGVSFANADEINEFHAYPTAGQNSGLDVHDEESDEEQGHAKTPIANPAGGWMRRLEKAYSYG</sequence>
<accession>A0ACC2WH08</accession>
<dbReference type="EMBL" id="JASBWS010000024">
    <property type="protein sequence ID" value="KAJ9110356.1"/>
    <property type="molecule type" value="Genomic_DNA"/>
</dbReference>
<evidence type="ECO:0000313" key="2">
    <source>
        <dbReference type="Proteomes" id="UP001230649"/>
    </source>
</evidence>
<keyword evidence="2" id="KW-1185">Reference proteome</keyword>
<organism evidence="1 2">
    <name type="scientific">Naganishia adeliensis</name>
    <dbReference type="NCBI Taxonomy" id="92952"/>
    <lineage>
        <taxon>Eukaryota</taxon>
        <taxon>Fungi</taxon>
        <taxon>Dikarya</taxon>
        <taxon>Basidiomycota</taxon>
        <taxon>Agaricomycotina</taxon>
        <taxon>Tremellomycetes</taxon>
        <taxon>Filobasidiales</taxon>
        <taxon>Filobasidiaceae</taxon>
        <taxon>Naganishia</taxon>
    </lineage>
</organism>
<comment type="caution">
    <text evidence="1">The sequence shown here is derived from an EMBL/GenBank/DDBJ whole genome shotgun (WGS) entry which is preliminary data.</text>
</comment>